<comment type="caution">
    <text evidence="2">The sequence shown here is derived from an EMBL/GenBank/DDBJ whole genome shotgun (WGS) entry which is preliminary data.</text>
</comment>
<organism evidence="2 3">
    <name type="scientific">Streptomyces filipinensis</name>
    <dbReference type="NCBI Taxonomy" id="66887"/>
    <lineage>
        <taxon>Bacteria</taxon>
        <taxon>Bacillati</taxon>
        <taxon>Actinomycetota</taxon>
        <taxon>Actinomycetes</taxon>
        <taxon>Kitasatosporales</taxon>
        <taxon>Streptomycetaceae</taxon>
        <taxon>Streptomyces</taxon>
    </lineage>
</organism>
<gene>
    <name evidence="2" type="ORF">GCM10010260_60520</name>
</gene>
<accession>A0A918MEH2</accession>
<evidence type="ECO:0000313" key="2">
    <source>
        <dbReference type="EMBL" id="GGV13359.1"/>
    </source>
</evidence>
<reference evidence="2" key="1">
    <citation type="journal article" date="2014" name="Int. J. Syst. Evol. Microbiol.">
        <title>Complete genome sequence of Corynebacterium casei LMG S-19264T (=DSM 44701T), isolated from a smear-ripened cheese.</title>
        <authorList>
            <consortium name="US DOE Joint Genome Institute (JGI-PGF)"/>
            <person name="Walter F."/>
            <person name="Albersmeier A."/>
            <person name="Kalinowski J."/>
            <person name="Ruckert C."/>
        </authorList>
    </citation>
    <scope>NUCLEOTIDE SEQUENCE</scope>
    <source>
        <strain evidence="2">JCM 4369</strain>
    </source>
</reference>
<dbReference type="AlphaFoldDB" id="A0A918MEH2"/>
<keyword evidence="3" id="KW-1185">Reference proteome</keyword>
<reference evidence="2" key="2">
    <citation type="submission" date="2020-09" db="EMBL/GenBank/DDBJ databases">
        <authorList>
            <person name="Sun Q."/>
            <person name="Ohkuma M."/>
        </authorList>
    </citation>
    <scope>NUCLEOTIDE SEQUENCE</scope>
    <source>
        <strain evidence="2">JCM 4369</strain>
    </source>
</reference>
<feature type="compositionally biased region" description="Gly residues" evidence="1">
    <location>
        <begin position="1"/>
        <end position="10"/>
    </location>
</feature>
<evidence type="ECO:0000313" key="3">
    <source>
        <dbReference type="Proteomes" id="UP000618795"/>
    </source>
</evidence>
<feature type="region of interest" description="Disordered" evidence="1">
    <location>
        <begin position="1"/>
        <end position="32"/>
    </location>
</feature>
<name>A0A918MEH2_9ACTN</name>
<proteinExistence type="predicted"/>
<evidence type="ECO:0000256" key="1">
    <source>
        <dbReference type="SAM" id="MobiDB-lite"/>
    </source>
</evidence>
<sequence length="78" mass="8446">MKGWNAGGVGRQTPGAREAVKGTSANLPSPYRSSMMRAAARFPWTTRPPVSDLTGRKSGSRVRVGGVESLLEYARVRR</sequence>
<dbReference type="Proteomes" id="UP000618795">
    <property type="component" value="Unassembled WGS sequence"/>
</dbReference>
<feature type="region of interest" description="Disordered" evidence="1">
    <location>
        <begin position="40"/>
        <end position="59"/>
    </location>
</feature>
<dbReference type="EMBL" id="BMTD01000015">
    <property type="protein sequence ID" value="GGV13359.1"/>
    <property type="molecule type" value="Genomic_DNA"/>
</dbReference>
<protein>
    <submittedName>
        <fullName evidence="2">Uncharacterized protein</fullName>
    </submittedName>
</protein>